<comment type="caution">
    <text evidence="2">The sequence shown here is derived from an EMBL/GenBank/DDBJ whole genome shotgun (WGS) entry which is preliminary data.</text>
</comment>
<protein>
    <recommendedName>
        <fullName evidence="4">DUF1735 domain-containing protein</fullName>
    </recommendedName>
</protein>
<evidence type="ECO:0000313" key="2">
    <source>
        <dbReference type="EMBL" id="MCG2418456.1"/>
    </source>
</evidence>
<dbReference type="Proteomes" id="UP001139461">
    <property type="component" value="Unassembled WGS sequence"/>
</dbReference>
<dbReference type="RefSeq" id="WP_237602267.1">
    <property type="nucleotide sequence ID" value="NZ_JAIRBA010000007.1"/>
</dbReference>
<accession>A0A9X1QV21</accession>
<evidence type="ECO:0000313" key="3">
    <source>
        <dbReference type="Proteomes" id="UP001139461"/>
    </source>
</evidence>
<gene>
    <name evidence="2" type="ORF">K8089_05420</name>
</gene>
<name>A0A9X1QV21_9FLAO</name>
<keyword evidence="1" id="KW-0732">Signal</keyword>
<dbReference type="SUPFAM" id="SSF141072">
    <property type="entry name" value="CalX-like"/>
    <property type="match status" value="1"/>
</dbReference>
<keyword evidence="3" id="KW-1185">Reference proteome</keyword>
<reference evidence="2" key="1">
    <citation type="submission" date="2021-09" db="EMBL/GenBank/DDBJ databases">
        <title>Genome of Aequorivita sp. strain F47161.</title>
        <authorList>
            <person name="Wang Y."/>
        </authorList>
    </citation>
    <scope>NUCLEOTIDE SEQUENCE</scope>
    <source>
        <strain evidence="2">F47161</strain>
    </source>
</reference>
<dbReference type="PROSITE" id="PS51257">
    <property type="entry name" value="PROKAR_LIPOPROTEIN"/>
    <property type="match status" value="1"/>
</dbReference>
<proteinExistence type="predicted"/>
<evidence type="ECO:0000256" key="1">
    <source>
        <dbReference type="SAM" id="SignalP"/>
    </source>
</evidence>
<sequence length="141" mass="15405">MKKVNILIVILAIALVAVSCETYDDYDENRLTTVGFVTLTKNLSVPEGGSKTDSVKVFVSDLSNVARTFSVITVEPDTLPTAPENYTFESTVTIPANTREVMFGVTAIDNSIDDTRRYFRIAIKPEPNIVSGGRSQIGVKN</sequence>
<dbReference type="AlphaFoldDB" id="A0A9X1QV21"/>
<feature type="signal peptide" evidence="1">
    <location>
        <begin position="1"/>
        <end position="19"/>
    </location>
</feature>
<evidence type="ECO:0008006" key="4">
    <source>
        <dbReference type="Google" id="ProtNLM"/>
    </source>
</evidence>
<organism evidence="2 3">
    <name type="scientific">Aequorivita vitellina</name>
    <dbReference type="NCBI Taxonomy" id="2874475"/>
    <lineage>
        <taxon>Bacteria</taxon>
        <taxon>Pseudomonadati</taxon>
        <taxon>Bacteroidota</taxon>
        <taxon>Flavobacteriia</taxon>
        <taxon>Flavobacteriales</taxon>
        <taxon>Flavobacteriaceae</taxon>
        <taxon>Aequorivita</taxon>
    </lineage>
</organism>
<dbReference type="InterPro" id="IPR038081">
    <property type="entry name" value="CalX-like_sf"/>
</dbReference>
<feature type="chain" id="PRO_5040985334" description="DUF1735 domain-containing protein" evidence="1">
    <location>
        <begin position="20"/>
        <end position="141"/>
    </location>
</feature>
<dbReference type="EMBL" id="JAIRBA010000007">
    <property type="protein sequence ID" value="MCG2418456.1"/>
    <property type="molecule type" value="Genomic_DNA"/>
</dbReference>